<feature type="binding site" evidence="3">
    <location>
        <position position="138"/>
    </location>
    <ligand>
        <name>Cu cation</name>
        <dbReference type="ChEBI" id="CHEBI:23378"/>
    </ligand>
</feature>
<dbReference type="PANTHER" id="PTHR12151">
    <property type="entry name" value="ELECTRON TRANSPORT PROTIN SCO1/SENC FAMILY MEMBER"/>
    <property type="match status" value="1"/>
</dbReference>
<evidence type="ECO:0000313" key="8">
    <source>
        <dbReference type="Proteomes" id="UP000187209"/>
    </source>
</evidence>
<dbReference type="GO" id="GO:0033617">
    <property type="term" value="P:mitochondrial respiratory chain complex IV assembly"/>
    <property type="evidence" value="ECO:0007669"/>
    <property type="project" value="TreeGrafter"/>
</dbReference>
<dbReference type="GO" id="GO:0046872">
    <property type="term" value="F:metal ion binding"/>
    <property type="evidence" value="ECO:0007669"/>
    <property type="project" value="UniProtKB-KW"/>
</dbReference>
<keyword evidence="4" id="KW-1015">Disulfide bond</keyword>
<dbReference type="PROSITE" id="PS51352">
    <property type="entry name" value="THIOREDOXIN_2"/>
    <property type="match status" value="1"/>
</dbReference>
<evidence type="ECO:0000256" key="1">
    <source>
        <dbReference type="ARBA" id="ARBA00010996"/>
    </source>
</evidence>
<evidence type="ECO:0000313" key="7">
    <source>
        <dbReference type="EMBL" id="OMJ67883.1"/>
    </source>
</evidence>
<feature type="binding site" evidence="3">
    <location>
        <position position="142"/>
    </location>
    <ligand>
        <name>Cu cation</name>
        <dbReference type="ChEBI" id="CHEBI:23378"/>
    </ligand>
</feature>
<keyword evidence="2 3" id="KW-0186">Copper</keyword>
<proteinExistence type="inferred from homology"/>
<evidence type="ECO:0000256" key="3">
    <source>
        <dbReference type="PIRSR" id="PIRSR603782-1"/>
    </source>
</evidence>
<evidence type="ECO:0000256" key="5">
    <source>
        <dbReference type="SAM" id="Phobius"/>
    </source>
</evidence>
<dbReference type="GO" id="GO:0005739">
    <property type="term" value="C:mitochondrion"/>
    <property type="evidence" value="ECO:0007669"/>
    <property type="project" value="GOC"/>
</dbReference>
<dbReference type="FunFam" id="3.40.30.10:FF:000013">
    <property type="entry name" value="Blast:Protein SCO1 homolog, mitochondrial"/>
    <property type="match status" value="1"/>
</dbReference>
<keyword evidence="8" id="KW-1185">Reference proteome</keyword>
<feature type="transmembrane region" description="Helical" evidence="5">
    <location>
        <begin position="65"/>
        <end position="85"/>
    </location>
</feature>
<sequence>MFLRNAAKLLSTRYLRTSALSSYPFSKVPLRFFSEEPKKENIDPMSQKMLDEIKSGNEERKSMPGLFYGTAAALIFAMFYLQYILQAPKKQEKKPHVKILGEAKIGGPWSALNKEGNVLTDADFKNSYLVFYFGFTRCPDICPASLQKLSSAINLLKERGVKNVRYLFVSLDVGRDTPELVEKYTKIFHDDIEPLIVREEDLTNFLKTFKLYSRKVLNENDYMLDHTTYMYLFDKGGKFVNVLGANLNYEELANVIQEHIKEIEE</sequence>
<keyword evidence="5" id="KW-0472">Membrane</keyword>
<dbReference type="InterPro" id="IPR036249">
    <property type="entry name" value="Thioredoxin-like_sf"/>
</dbReference>
<dbReference type="AlphaFoldDB" id="A0A1R2ATM4"/>
<dbReference type="Proteomes" id="UP000187209">
    <property type="component" value="Unassembled WGS sequence"/>
</dbReference>
<feature type="domain" description="Thioredoxin" evidence="6">
    <location>
        <begin position="81"/>
        <end position="261"/>
    </location>
</feature>
<dbReference type="OrthoDB" id="270009at2759"/>
<keyword evidence="5" id="KW-0812">Transmembrane</keyword>
<dbReference type="EMBL" id="MPUH01001420">
    <property type="protein sequence ID" value="OMJ67883.1"/>
    <property type="molecule type" value="Genomic_DNA"/>
</dbReference>
<evidence type="ECO:0000256" key="2">
    <source>
        <dbReference type="ARBA" id="ARBA00023008"/>
    </source>
</evidence>
<dbReference type="Gene3D" id="3.40.30.10">
    <property type="entry name" value="Glutaredoxin"/>
    <property type="match status" value="1"/>
</dbReference>
<dbReference type="InterPro" id="IPR003782">
    <property type="entry name" value="SCO1/SenC"/>
</dbReference>
<keyword evidence="3" id="KW-0479">Metal-binding</keyword>
<dbReference type="PANTHER" id="PTHR12151:SF5">
    <property type="entry name" value="AT19154P"/>
    <property type="match status" value="1"/>
</dbReference>
<dbReference type="InterPro" id="IPR013766">
    <property type="entry name" value="Thioredoxin_domain"/>
</dbReference>
<accession>A0A1R2ATM4</accession>
<reference evidence="7 8" key="1">
    <citation type="submission" date="2016-11" db="EMBL/GenBank/DDBJ databases">
        <title>The macronuclear genome of Stentor coeruleus: a giant cell with tiny introns.</title>
        <authorList>
            <person name="Slabodnick M."/>
            <person name="Ruby J.G."/>
            <person name="Reiff S.B."/>
            <person name="Swart E.C."/>
            <person name="Gosai S."/>
            <person name="Prabakaran S."/>
            <person name="Witkowska E."/>
            <person name="Larue G.E."/>
            <person name="Fisher S."/>
            <person name="Freeman R.M."/>
            <person name="Gunawardena J."/>
            <person name="Chu W."/>
            <person name="Stover N.A."/>
            <person name="Gregory B.D."/>
            <person name="Nowacki M."/>
            <person name="Derisi J."/>
            <person name="Roy S.W."/>
            <person name="Marshall W.F."/>
            <person name="Sood P."/>
        </authorList>
    </citation>
    <scope>NUCLEOTIDE SEQUENCE [LARGE SCALE GENOMIC DNA]</scope>
    <source>
        <strain evidence="7">WM001</strain>
    </source>
</reference>
<evidence type="ECO:0000259" key="6">
    <source>
        <dbReference type="PROSITE" id="PS51352"/>
    </source>
</evidence>
<comment type="caution">
    <text evidence="7">The sequence shown here is derived from an EMBL/GenBank/DDBJ whole genome shotgun (WGS) entry which is preliminary data.</text>
</comment>
<protein>
    <recommendedName>
        <fullName evidence="6">Thioredoxin domain-containing protein</fullName>
    </recommendedName>
</protein>
<evidence type="ECO:0000256" key="4">
    <source>
        <dbReference type="PIRSR" id="PIRSR603782-2"/>
    </source>
</evidence>
<dbReference type="SUPFAM" id="SSF52833">
    <property type="entry name" value="Thioredoxin-like"/>
    <property type="match status" value="1"/>
</dbReference>
<name>A0A1R2ATM4_9CILI</name>
<dbReference type="CDD" id="cd02968">
    <property type="entry name" value="SCO"/>
    <property type="match status" value="1"/>
</dbReference>
<comment type="similarity">
    <text evidence="1">Belongs to the SCO1/2 family.</text>
</comment>
<dbReference type="Pfam" id="PF02630">
    <property type="entry name" value="SCO1-SenC"/>
    <property type="match status" value="1"/>
</dbReference>
<keyword evidence="5" id="KW-1133">Transmembrane helix</keyword>
<organism evidence="7 8">
    <name type="scientific">Stentor coeruleus</name>
    <dbReference type="NCBI Taxonomy" id="5963"/>
    <lineage>
        <taxon>Eukaryota</taxon>
        <taxon>Sar</taxon>
        <taxon>Alveolata</taxon>
        <taxon>Ciliophora</taxon>
        <taxon>Postciliodesmatophora</taxon>
        <taxon>Heterotrichea</taxon>
        <taxon>Heterotrichida</taxon>
        <taxon>Stentoridae</taxon>
        <taxon>Stentor</taxon>
    </lineage>
</organism>
<feature type="binding site" evidence="3">
    <location>
        <position position="226"/>
    </location>
    <ligand>
        <name>Cu cation</name>
        <dbReference type="ChEBI" id="CHEBI:23378"/>
    </ligand>
</feature>
<gene>
    <name evidence="7" type="ORF">SteCoe_34835</name>
</gene>
<feature type="disulfide bond" description="Redox-active" evidence="4">
    <location>
        <begin position="138"/>
        <end position="142"/>
    </location>
</feature>